<dbReference type="PATRIC" id="fig|1588748.3.peg.719"/>
<dbReference type="Gene3D" id="3.30.428.10">
    <property type="entry name" value="HIT-like"/>
    <property type="match status" value="1"/>
</dbReference>
<protein>
    <submittedName>
        <fullName evidence="5">Histidine triad domain protein</fullName>
    </submittedName>
</protein>
<evidence type="ECO:0000259" key="4">
    <source>
        <dbReference type="PROSITE" id="PS51084"/>
    </source>
</evidence>
<dbReference type="InterPro" id="IPR036265">
    <property type="entry name" value="HIT-like_sf"/>
</dbReference>
<dbReference type="CDD" id="cd01276">
    <property type="entry name" value="PKCI_related"/>
    <property type="match status" value="1"/>
</dbReference>
<feature type="short sequence motif" description="Histidine triad motif" evidence="2 3">
    <location>
        <begin position="101"/>
        <end position="105"/>
    </location>
</feature>
<dbReference type="PANTHER" id="PTHR23089">
    <property type="entry name" value="HISTIDINE TRIAD HIT PROTEIN"/>
    <property type="match status" value="1"/>
</dbReference>
<feature type="active site" description="Tele-AMP-histidine intermediate" evidence="1">
    <location>
        <position position="103"/>
    </location>
</feature>
<dbReference type="PROSITE" id="PS51084">
    <property type="entry name" value="HIT_2"/>
    <property type="match status" value="1"/>
</dbReference>
<dbReference type="SUPFAM" id="SSF54197">
    <property type="entry name" value="HIT-like"/>
    <property type="match status" value="1"/>
</dbReference>
<accession>A0A134CHQ3</accession>
<evidence type="ECO:0000256" key="1">
    <source>
        <dbReference type="PIRSR" id="PIRSR601310-1"/>
    </source>
</evidence>
<dbReference type="InterPro" id="IPR011146">
    <property type="entry name" value="HIT-like"/>
</dbReference>
<dbReference type="Pfam" id="PF01230">
    <property type="entry name" value="HIT"/>
    <property type="match status" value="1"/>
</dbReference>
<dbReference type="Proteomes" id="UP000070160">
    <property type="component" value="Unassembled WGS sequence"/>
</dbReference>
<name>A0A134CHQ3_9FIRM</name>
<dbReference type="STRING" id="1588748.HMPREF3182_00755"/>
<gene>
    <name evidence="5" type="ORF">HMPREF3182_00755</name>
</gene>
<dbReference type="EMBL" id="LSDT01000028">
    <property type="protein sequence ID" value="KXB91732.1"/>
    <property type="molecule type" value="Genomic_DNA"/>
</dbReference>
<keyword evidence="6" id="KW-1185">Reference proteome</keyword>
<sequence length="117" mass="12923">MYSMEGCIFCDIVAGKIPSTKVYEDTYFYAFKDIEPVAPIHVLVVPKKHVASLATLTENDEDIARNMLFTIQKVAATLGLAEDGYRVVYNTGKKAGQTVHHLHAHILGGKEMSWPGV</sequence>
<dbReference type="PRINTS" id="PR00332">
    <property type="entry name" value="HISTRIAD"/>
</dbReference>
<reference evidence="6" key="1">
    <citation type="submission" date="2016-01" db="EMBL/GenBank/DDBJ databases">
        <authorList>
            <person name="Mitreva M."/>
            <person name="Pepin K.H."/>
            <person name="Mihindukulasuriya K.A."/>
            <person name="Fulton R."/>
            <person name="Fronick C."/>
            <person name="O'Laughlin M."/>
            <person name="Miner T."/>
            <person name="Herter B."/>
            <person name="Rosa B.A."/>
            <person name="Cordes M."/>
            <person name="Tomlinson C."/>
            <person name="Wollam A."/>
            <person name="Palsikar V.B."/>
            <person name="Mardis E.R."/>
            <person name="Wilson R.K."/>
        </authorList>
    </citation>
    <scope>NUCLEOTIDE SEQUENCE [LARGE SCALE GENOMIC DNA]</scope>
    <source>
        <strain evidence="6">KA00182</strain>
    </source>
</reference>
<comment type="caution">
    <text evidence="5">The sequence shown here is derived from an EMBL/GenBank/DDBJ whole genome shotgun (WGS) entry which is preliminary data.</text>
</comment>
<organism evidence="5 6">
    <name type="scientific">Megasphaera hutchinsoni</name>
    <dbReference type="NCBI Taxonomy" id="1588748"/>
    <lineage>
        <taxon>Bacteria</taxon>
        <taxon>Bacillati</taxon>
        <taxon>Bacillota</taxon>
        <taxon>Negativicutes</taxon>
        <taxon>Veillonellales</taxon>
        <taxon>Veillonellaceae</taxon>
        <taxon>Megasphaera</taxon>
    </lineage>
</organism>
<dbReference type="AlphaFoldDB" id="A0A134CHQ3"/>
<evidence type="ECO:0000313" key="5">
    <source>
        <dbReference type="EMBL" id="KXB91732.1"/>
    </source>
</evidence>
<evidence type="ECO:0000256" key="2">
    <source>
        <dbReference type="PIRSR" id="PIRSR601310-3"/>
    </source>
</evidence>
<dbReference type="InterPro" id="IPR001310">
    <property type="entry name" value="Histidine_triad_HIT"/>
</dbReference>
<proteinExistence type="predicted"/>
<evidence type="ECO:0000313" key="6">
    <source>
        <dbReference type="Proteomes" id="UP000070160"/>
    </source>
</evidence>
<evidence type="ECO:0000256" key="3">
    <source>
        <dbReference type="PROSITE-ProRule" id="PRU00464"/>
    </source>
</evidence>
<feature type="domain" description="HIT" evidence="4">
    <location>
        <begin position="8"/>
        <end position="117"/>
    </location>
</feature>
<dbReference type="GO" id="GO:0003824">
    <property type="term" value="F:catalytic activity"/>
    <property type="evidence" value="ECO:0007669"/>
    <property type="project" value="InterPro"/>
</dbReference>